<name>A0A8S9R157_BRACR</name>
<dbReference type="EMBL" id="QGKX02000996">
    <property type="protein sequence ID" value="KAF3557507.1"/>
    <property type="molecule type" value="Genomic_DNA"/>
</dbReference>
<comment type="caution">
    <text evidence="1">The sequence shown here is derived from an EMBL/GenBank/DDBJ whole genome shotgun (WGS) entry which is preliminary data.</text>
</comment>
<sequence>MKLPKRVVLKTLEVDAGSWKESPINLQRSVMVTISWTRGQRISVRRYIGSGGSQISDLTQIRAQTATTARSMASKGPSNHLALASVPEKPRLLGFLTDPENELH</sequence>
<proteinExistence type="predicted"/>
<gene>
    <name evidence="1" type="ORF">F2Q69_00010244</name>
</gene>
<dbReference type="Proteomes" id="UP000712600">
    <property type="component" value="Unassembled WGS sequence"/>
</dbReference>
<evidence type="ECO:0000313" key="2">
    <source>
        <dbReference type="Proteomes" id="UP000712600"/>
    </source>
</evidence>
<dbReference type="AlphaFoldDB" id="A0A8S9R157"/>
<organism evidence="1 2">
    <name type="scientific">Brassica cretica</name>
    <name type="common">Mustard</name>
    <dbReference type="NCBI Taxonomy" id="69181"/>
    <lineage>
        <taxon>Eukaryota</taxon>
        <taxon>Viridiplantae</taxon>
        <taxon>Streptophyta</taxon>
        <taxon>Embryophyta</taxon>
        <taxon>Tracheophyta</taxon>
        <taxon>Spermatophyta</taxon>
        <taxon>Magnoliopsida</taxon>
        <taxon>eudicotyledons</taxon>
        <taxon>Gunneridae</taxon>
        <taxon>Pentapetalae</taxon>
        <taxon>rosids</taxon>
        <taxon>malvids</taxon>
        <taxon>Brassicales</taxon>
        <taxon>Brassicaceae</taxon>
        <taxon>Brassiceae</taxon>
        <taxon>Brassica</taxon>
    </lineage>
</organism>
<protein>
    <submittedName>
        <fullName evidence="1">Uncharacterized protein</fullName>
    </submittedName>
</protein>
<accession>A0A8S9R157</accession>
<reference evidence="1" key="1">
    <citation type="submission" date="2019-12" db="EMBL/GenBank/DDBJ databases">
        <title>Genome sequencing and annotation of Brassica cretica.</title>
        <authorList>
            <person name="Studholme D.J."/>
            <person name="Sarris P."/>
        </authorList>
    </citation>
    <scope>NUCLEOTIDE SEQUENCE</scope>
    <source>
        <strain evidence="1">PFS-109/04</strain>
        <tissue evidence="1">Leaf</tissue>
    </source>
</reference>
<evidence type="ECO:0000313" key="1">
    <source>
        <dbReference type="EMBL" id="KAF3557507.1"/>
    </source>
</evidence>